<proteinExistence type="predicted"/>
<evidence type="ECO:0000256" key="1">
    <source>
        <dbReference type="SAM" id="MobiDB-lite"/>
    </source>
</evidence>
<evidence type="ECO:0000256" key="2">
    <source>
        <dbReference type="SAM" id="SignalP"/>
    </source>
</evidence>
<feature type="signal peptide" evidence="2">
    <location>
        <begin position="1"/>
        <end position="18"/>
    </location>
</feature>
<dbReference type="EMBL" id="GIFC01002081">
    <property type="protein sequence ID" value="MXU84164.1"/>
    <property type="molecule type" value="Transcribed_RNA"/>
</dbReference>
<protein>
    <recommendedName>
        <fullName evidence="4">Secreted protein</fullName>
    </recommendedName>
</protein>
<sequence>MNHHLLACFLSIIATYLSRPNCPMSQIRGINTFLLGRSFAPKITLVIACIYTFAGTSSGRRHLPSRRARELRHNPITMP</sequence>
<name>A0A6B0U5U1_IXORI</name>
<reference evidence="3" key="1">
    <citation type="submission" date="2019-12" db="EMBL/GenBank/DDBJ databases">
        <title>An insight into the sialome of adult female Ixodes ricinus ticks feeding for 6 days.</title>
        <authorList>
            <person name="Perner J."/>
            <person name="Ribeiro J.M.C."/>
        </authorList>
    </citation>
    <scope>NUCLEOTIDE SEQUENCE</scope>
    <source>
        <strain evidence="3">Semi-engorged</strain>
        <tissue evidence="3">Salivary glands</tissue>
    </source>
</reference>
<feature type="region of interest" description="Disordered" evidence="1">
    <location>
        <begin position="58"/>
        <end position="79"/>
    </location>
</feature>
<organism evidence="3">
    <name type="scientific">Ixodes ricinus</name>
    <name type="common">Common tick</name>
    <name type="synonym">Acarus ricinus</name>
    <dbReference type="NCBI Taxonomy" id="34613"/>
    <lineage>
        <taxon>Eukaryota</taxon>
        <taxon>Metazoa</taxon>
        <taxon>Ecdysozoa</taxon>
        <taxon>Arthropoda</taxon>
        <taxon>Chelicerata</taxon>
        <taxon>Arachnida</taxon>
        <taxon>Acari</taxon>
        <taxon>Parasitiformes</taxon>
        <taxon>Ixodida</taxon>
        <taxon>Ixodoidea</taxon>
        <taxon>Ixodidae</taxon>
        <taxon>Ixodinae</taxon>
        <taxon>Ixodes</taxon>
    </lineage>
</organism>
<feature type="chain" id="PRO_5025509154" description="Secreted protein" evidence="2">
    <location>
        <begin position="19"/>
        <end position="79"/>
    </location>
</feature>
<accession>A0A6B0U5U1</accession>
<dbReference type="AlphaFoldDB" id="A0A6B0U5U1"/>
<keyword evidence="2" id="KW-0732">Signal</keyword>
<evidence type="ECO:0008006" key="4">
    <source>
        <dbReference type="Google" id="ProtNLM"/>
    </source>
</evidence>
<evidence type="ECO:0000313" key="3">
    <source>
        <dbReference type="EMBL" id="MXU84164.1"/>
    </source>
</evidence>